<proteinExistence type="predicted"/>
<evidence type="ECO:0000313" key="2">
    <source>
        <dbReference type="Proteomes" id="UP000002210"/>
    </source>
</evidence>
<accession>A0A158RFY7</accession>
<dbReference type="EMBL" id="CP001406">
    <property type="protein sequence ID" value="ACO25842.1"/>
    <property type="molecule type" value="Genomic_DNA"/>
</dbReference>
<dbReference type="AlphaFoldDB" id="A0A158RFY7"/>
<dbReference type="KEGG" id="bcx:BCA_A0023"/>
<sequence length="69" mass="8273">MQFYKKAERNNMFLHEIGKKLIPITLYLFNSVNRSYFLYFGKSIGIYRPIIHILFRLGCYLSTLLSIYT</sequence>
<dbReference type="Proteomes" id="UP000002210">
    <property type="component" value="Plasmid p03BB102_179"/>
</dbReference>
<name>A0A158RFY7_BACC3</name>
<reference evidence="1 2" key="1">
    <citation type="submission" date="2009-02" db="EMBL/GenBank/DDBJ databases">
        <title>Genome sequence of Bacillus cereus 03BB102.</title>
        <authorList>
            <person name="Dodson R.J."/>
            <person name="Jackson P."/>
            <person name="Munk A.C."/>
            <person name="Brettin T."/>
            <person name="Bruce D."/>
            <person name="Detter C."/>
            <person name="Tapia R."/>
            <person name="Han C."/>
            <person name="Sutton G."/>
            <person name="Sims D."/>
        </authorList>
    </citation>
    <scope>NUCLEOTIDE SEQUENCE [LARGE SCALE GENOMIC DNA]</scope>
    <source>
        <strain evidence="1 2">03BB102</strain>
        <plasmid evidence="2">Plasmid p03BB102_179</plasmid>
    </source>
</reference>
<evidence type="ECO:0000313" key="1">
    <source>
        <dbReference type="EMBL" id="ACO25842.1"/>
    </source>
</evidence>
<gene>
    <name evidence="1" type="ordered locus">BCA_A0023</name>
</gene>
<geneLocation type="plasmid" evidence="1 2">
    <name>p03BB102_179</name>
</geneLocation>
<protein>
    <submittedName>
        <fullName evidence="1">Uncharacterized protein</fullName>
    </submittedName>
</protein>
<keyword evidence="1" id="KW-0614">Plasmid</keyword>
<organism evidence="1 2">
    <name type="scientific">Bacillus cereus (strain 03BB102)</name>
    <dbReference type="NCBI Taxonomy" id="572264"/>
    <lineage>
        <taxon>Bacteria</taxon>
        <taxon>Bacillati</taxon>
        <taxon>Bacillota</taxon>
        <taxon>Bacilli</taxon>
        <taxon>Bacillales</taxon>
        <taxon>Bacillaceae</taxon>
        <taxon>Bacillus</taxon>
        <taxon>Bacillus cereus group</taxon>
    </lineage>
</organism>